<feature type="compositionally biased region" description="Basic and acidic residues" evidence="1">
    <location>
        <begin position="833"/>
        <end position="843"/>
    </location>
</feature>
<accession>A0A836BX63</accession>
<protein>
    <submittedName>
        <fullName evidence="2">Uncharacterized protein</fullName>
    </submittedName>
</protein>
<keyword evidence="3" id="KW-1185">Reference proteome</keyword>
<dbReference type="Proteomes" id="UP000612055">
    <property type="component" value="Unassembled WGS sequence"/>
</dbReference>
<evidence type="ECO:0000256" key="1">
    <source>
        <dbReference type="SAM" id="MobiDB-lite"/>
    </source>
</evidence>
<dbReference type="PANTHER" id="PTHR36721">
    <property type="entry name" value="PROLINE-RICH FAMILY PROTEIN"/>
    <property type="match status" value="1"/>
</dbReference>
<feature type="region of interest" description="Disordered" evidence="1">
    <location>
        <begin position="1"/>
        <end position="42"/>
    </location>
</feature>
<feature type="compositionally biased region" description="Basic residues" evidence="1">
    <location>
        <begin position="844"/>
        <end position="854"/>
    </location>
</feature>
<evidence type="ECO:0000313" key="3">
    <source>
        <dbReference type="Proteomes" id="UP000612055"/>
    </source>
</evidence>
<name>A0A836BX63_9CHLO</name>
<feature type="region of interest" description="Disordered" evidence="1">
    <location>
        <begin position="772"/>
        <end position="909"/>
    </location>
</feature>
<feature type="region of interest" description="Disordered" evidence="1">
    <location>
        <begin position="447"/>
        <end position="469"/>
    </location>
</feature>
<reference evidence="2" key="1">
    <citation type="journal article" date="2020" name="bioRxiv">
        <title>Comparative genomics of Chlamydomonas.</title>
        <authorList>
            <person name="Craig R.J."/>
            <person name="Hasan A.R."/>
            <person name="Ness R.W."/>
            <person name="Keightley P.D."/>
        </authorList>
    </citation>
    <scope>NUCLEOTIDE SEQUENCE</scope>
    <source>
        <strain evidence="2">CCAP 11/70</strain>
    </source>
</reference>
<feature type="region of interest" description="Disordered" evidence="1">
    <location>
        <begin position="60"/>
        <end position="299"/>
    </location>
</feature>
<dbReference type="OrthoDB" id="551348at2759"/>
<feature type="compositionally biased region" description="Low complexity" evidence="1">
    <location>
        <begin position="447"/>
        <end position="460"/>
    </location>
</feature>
<evidence type="ECO:0000313" key="2">
    <source>
        <dbReference type="EMBL" id="KAG2490873.1"/>
    </source>
</evidence>
<feature type="compositionally biased region" description="Low complexity" evidence="1">
    <location>
        <begin position="816"/>
        <end position="829"/>
    </location>
</feature>
<feature type="region of interest" description="Disordered" evidence="1">
    <location>
        <begin position="388"/>
        <end position="429"/>
    </location>
</feature>
<dbReference type="EMBL" id="JAEHOE010000058">
    <property type="protein sequence ID" value="KAG2490873.1"/>
    <property type="molecule type" value="Genomic_DNA"/>
</dbReference>
<feature type="compositionally biased region" description="Low complexity" evidence="1">
    <location>
        <begin position="184"/>
        <end position="206"/>
    </location>
</feature>
<dbReference type="PANTHER" id="PTHR36721:SF1">
    <property type="entry name" value="OS04G0446401 PROTEIN"/>
    <property type="match status" value="1"/>
</dbReference>
<sequence>MSARAGRYGAAASSTYPASSGRSGAARSVAGPAAATSHGGARELSLDALIPTISLDDILSGNALPRDLDDSDDVMGLDGGAGARAGAGGGGRASPPPRRRVPGVQAVARKGQRPSERARPQSASQLKLEPSPGPPSQGRATPAQAAASAKTAAAAPEAAAAASKPSRQASTSSTAPPPPPPSAPRSIAAEAAAPAAAREPGAGAPSDAQRGFASLPAPSRSAQGPSLAPPPPRPAARTAPARSRRSTKVYEAAPEPAEPLRRPQATDAALPSPPPPPLPSSETPAREPAAERPAAASLSLSLERLTARAMAAPPLPPPADAGFLAALRAGPAGAEAAGPVIRSTRAPRSQRLRSTEWTVAAAAVAAAQAAAREAAERAAKAAADDFRSYLGPDWEPPPLEQTRPSPRARSSPPKARRSGWRGEVDPEEVEELWATGAAALQGRPPALQPQLQPQRQAAGREAWAGPGVKEGDGSVPAYLTAGAAAAAGGGELELVRESYAGVLDTELRDVIVLTEAPLRQAIAAAAAEQRGLTAAQAAALTPEALPAAVDRHNWRLHAAVLFPDVYDADWHECLFDFLFALWPQVGRAHVTAGGATTSSRRLLLTSDAEFNQALAAQAANGADGGGSGGGGGGVPRRQQAAAAALLDAAYGFAAKCTASADFAISSALAISVLDCMDDHDELPYGLAARLPPALVARIVTPLVPRFQPSWVVDEWREAVANTVPTADLSITTVPGRWLELVEALEQAKVLHPECGLGVLHMVLGVEEGEGGRAFYGQLPPPPPPPQQQQQGMADEEERAQGKGKARGRGRGRRGTEQAAGQEQGQWGESSAEEEGRPAEEVVVQRKRGRPRGSGRRTEAPAAEEAEASRKGSGMALGDEAVVMGAGEAGGERRGGRRTGTRGRKTQAAQ</sequence>
<feature type="compositionally biased region" description="Gly residues" evidence="1">
    <location>
        <begin position="77"/>
        <end position="92"/>
    </location>
</feature>
<feature type="compositionally biased region" description="Basic residues" evidence="1">
    <location>
        <begin position="801"/>
        <end position="812"/>
    </location>
</feature>
<feature type="compositionally biased region" description="Basic residues" evidence="1">
    <location>
        <begin position="894"/>
        <end position="909"/>
    </location>
</feature>
<feature type="region of interest" description="Disordered" evidence="1">
    <location>
        <begin position="332"/>
        <end position="352"/>
    </location>
</feature>
<gene>
    <name evidence="2" type="ORF">HYH03_010791</name>
</gene>
<feature type="compositionally biased region" description="Low complexity" evidence="1">
    <location>
        <begin position="139"/>
        <end position="174"/>
    </location>
</feature>
<organism evidence="2 3">
    <name type="scientific">Edaphochlamys debaryana</name>
    <dbReference type="NCBI Taxonomy" id="47281"/>
    <lineage>
        <taxon>Eukaryota</taxon>
        <taxon>Viridiplantae</taxon>
        <taxon>Chlorophyta</taxon>
        <taxon>core chlorophytes</taxon>
        <taxon>Chlorophyceae</taxon>
        <taxon>CS clade</taxon>
        <taxon>Chlamydomonadales</taxon>
        <taxon>Chlamydomonadales incertae sedis</taxon>
        <taxon>Edaphochlamys</taxon>
    </lineage>
</organism>
<feature type="compositionally biased region" description="Low complexity" evidence="1">
    <location>
        <begin position="1"/>
        <end position="35"/>
    </location>
</feature>
<feature type="compositionally biased region" description="Low complexity" evidence="1">
    <location>
        <begin position="403"/>
        <end position="413"/>
    </location>
</feature>
<proteinExistence type="predicted"/>
<dbReference type="AlphaFoldDB" id="A0A836BX63"/>
<comment type="caution">
    <text evidence="2">The sequence shown here is derived from an EMBL/GenBank/DDBJ whole genome shotgun (WGS) entry which is preliminary data.</text>
</comment>